<dbReference type="InterPro" id="IPR025280">
    <property type="entry name" value="SNIPE"/>
</dbReference>
<accession>A0ABW2RH11</accession>
<dbReference type="EMBL" id="JBHTBW010000008">
    <property type="protein sequence ID" value="MFC7440287.1"/>
    <property type="molecule type" value="Genomic_DNA"/>
</dbReference>
<comment type="caution">
    <text evidence="2">The sequence shown here is derived from an EMBL/GenBank/DDBJ whole genome shotgun (WGS) entry which is preliminary data.</text>
</comment>
<reference evidence="3" key="1">
    <citation type="journal article" date="2019" name="Int. J. Syst. Evol. Microbiol.">
        <title>The Global Catalogue of Microorganisms (GCM) 10K type strain sequencing project: providing services to taxonomists for standard genome sequencing and annotation.</title>
        <authorList>
            <consortium name="The Broad Institute Genomics Platform"/>
            <consortium name="The Broad Institute Genome Sequencing Center for Infectious Disease"/>
            <person name="Wu L."/>
            <person name="Ma J."/>
        </authorList>
    </citation>
    <scope>NUCLEOTIDE SEQUENCE [LARGE SCALE GENOMIC DNA]</scope>
    <source>
        <strain evidence="3">CGMCC 1.12942</strain>
    </source>
</reference>
<keyword evidence="3" id="KW-1185">Reference proteome</keyword>
<organism evidence="2 3">
    <name type="scientific">Laceyella putida</name>
    <dbReference type="NCBI Taxonomy" id="110101"/>
    <lineage>
        <taxon>Bacteria</taxon>
        <taxon>Bacillati</taxon>
        <taxon>Bacillota</taxon>
        <taxon>Bacilli</taxon>
        <taxon>Bacillales</taxon>
        <taxon>Thermoactinomycetaceae</taxon>
        <taxon>Laceyella</taxon>
    </lineage>
</organism>
<proteinExistence type="predicted"/>
<gene>
    <name evidence="2" type="ORF">ACFQNG_03805</name>
</gene>
<dbReference type="Proteomes" id="UP001596500">
    <property type="component" value="Unassembled WGS sequence"/>
</dbReference>
<dbReference type="RefSeq" id="WP_379863571.1">
    <property type="nucleotide sequence ID" value="NZ_JBHTBW010000008.1"/>
</dbReference>
<sequence length="34" mass="3941">MKLTLRAFNNEYDTAISKVKFNNLKNVSKVRLSP</sequence>
<name>A0ABW2RH11_9BACL</name>
<evidence type="ECO:0000313" key="2">
    <source>
        <dbReference type="EMBL" id="MFC7440287.1"/>
    </source>
</evidence>
<evidence type="ECO:0000259" key="1">
    <source>
        <dbReference type="Pfam" id="PF13250"/>
    </source>
</evidence>
<evidence type="ECO:0000313" key="3">
    <source>
        <dbReference type="Proteomes" id="UP001596500"/>
    </source>
</evidence>
<dbReference type="Pfam" id="PF13250">
    <property type="entry name" value="SNIPE"/>
    <property type="match status" value="1"/>
</dbReference>
<protein>
    <submittedName>
        <fullName evidence="2">DUF4041 domain-containing protein</fullName>
    </submittedName>
</protein>
<feature type="domain" description="SNIPE associated" evidence="1">
    <location>
        <begin position="1"/>
        <end position="29"/>
    </location>
</feature>